<organism evidence="2 3">
    <name type="scientific">Georgenia satyanarayanai</name>
    <dbReference type="NCBI Taxonomy" id="860221"/>
    <lineage>
        <taxon>Bacteria</taxon>
        <taxon>Bacillati</taxon>
        <taxon>Actinomycetota</taxon>
        <taxon>Actinomycetes</taxon>
        <taxon>Micrococcales</taxon>
        <taxon>Bogoriellaceae</taxon>
        <taxon>Georgenia</taxon>
    </lineage>
</organism>
<dbReference type="GO" id="GO:0046872">
    <property type="term" value="F:metal ion binding"/>
    <property type="evidence" value="ECO:0007669"/>
    <property type="project" value="InterPro"/>
</dbReference>
<keyword evidence="3" id="KW-1185">Reference proteome</keyword>
<gene>
    <name evidence="2" type="ORF">SAMN05216184_101538</name>
</gene>
<accession>A0A2Y8ZX31</accession>
<sequence length="207" mass="21447">MDQVTLYLDTARAYAGLVALVRPEDWERPALGVWDVRALVGHTTRALTTVVDYLAAAEPADGADVLTAPEYFAAFAASPDKEAADDAVAARGRAAGVGLGSGPAARTAELVEEVADALGGVAARRLVQTRFGHLRLEEYLRTRTFELVVHGLDLARALELPDGLLPAPAVAGALELATQTAAASGHGPHVLAALTGRSPLPPGFAVL</sequence>
<evidence type="ECO:0000259" key="1">
    <source>
        <dbReference type="Pfam" id="PF11716"/>
    </source>
</evidence>
<feature type="domain" description="Mycothiol-dependent maleylpyruvate isomerase metal-binding" evidence="1">
    <location>
        <begin position="11"/>
        <end position="155"/>
    </location>
</feature>
<dbReference type="AlphaFoldDB" id="A0A2Y8ZX31"/>
<dbReference type="InterPro" id="IPR034660">
    <property type="entry name" value="DinB/YfiT-like"/>
</dbReference>
<reference evidence="2 3" key="1">
    <citation type="submission" date="2016-10" db="EMBL/GenBank/DDBJ databases">
        <authorList>
            <person name="Cai Z."/>
        </authorList>
    </citation>
    <scope>NUCLEOTIDE SEQUENCE [LARGE SCALE GENOMIC DNA]</scope>
    <source>
        <strain evidence="2 3">CGMCC 1.10826</strain>
    </source>
</reference>
<dbReference type="SUPFAM" id="SSF109854">
    <property type="entry name" value="DinB/YfiT-like putative metalloenzymes"/>
    <property type="match status" value="1"/>
</dbReference>
<protein>
    <submittedName>
        <fullName evidence="2">TIGR03083 family protein</fullName>
    </submittedName>
</protein>
<dbReference type="Gene3D" id="1.20.120.450">
    <property type="entry name" value="dinb family like domain"/>
    <property type="match status" value="1"/>
</dbReference>
<dbReference type="RefSeq" id="WP_110851009.1">
    <property type="nucleotide sequence ID" value="NZ_QKLZ01000001.1"/>
</dbReference>
<dbReference type="EMBL" id="UETB01000001">
    <property type="protein sequence ID" value="SSA36880.1"/>
    <property type="molecule type" value="Genomic_DNA"/>
</dbReference>
<evidence type="ECO:0000313" key="3">
    <source>
        <dbReference type="Proteomes" id="UP000250222"/>
    </source>
</evidence>
<dbReference type="OrthoDB" id="3292744at2"/>
<dbReference type="InterPro" id="IPR024344">
    <property type="entry name" value="MDMPI_metal-binding"/>
</dbReference>
<proteinExistence type="predicted"/>
<name>A0A2Y8ZX31_9MICO</name>
<dbReference type="Pfam" id="PF11716">
    <property type="entry name" value="MDMPI_N"/>
    <property type="match status" value="1"/>
</dbReference>
<evidence type="ECO:0000313" key="2">
    <source>
        <dbReference type="EMBL" id="SSA36880.1"/>
    </source>
</evidence>
<dbReference type="Proteomes" id="UP000250222">
    <property type="component" value="Unassembled WGS sequence"/>
</dbReference>